<accession>A0ABR2Y079</accession>
<evidence type="ECO:0000313" key="3">
    <source>
        <dbReference type="EMBL" id="KAK9779185.1"/>
    </source>
</evidence>
<dbReference type="Pfam" id="PF00264">
    <property type="entry name" value="Tyrosinase"/>
    <property type="match status" value="1"/>
</dbReference>
<evidence type="ECO:0000259" key="2">
    <source>
        <dbReference type="Pfam" id="PF00264"/>
    </source>
</evidence>
<protein>
    <recommendedName>
        <fullName evidence="2">Tyrosinase copper-binding domain-containing protein</fullName>
    </recommendedName>
</protein>
<keyword evidence="1" id="KW-0732">Signal</keyword>
<evidence type="ECO:0000313" key="4">
    <source>
        <dbReference type="Proteomes" id="UP001465668"/>
    </source>
</evidence>
<name>A0ABR2Y079_9PEZI</name>
<evidence type="ECO:0000256" key="1">
    <source>
        <dbReference type="SAM" id="SignalP"/>
    </source>
</evidence>
<feature type="chain" id="PRO_5047247208" description="Tyrosinase copper-binding domain-containing protein" evidence="1">
    <location>
        <begin position="24"/>
        <end position="331"/>
    </location>
</feature>
<reference evidence="3 4" key="1">
    <citation type="submission" date="2024-02" db="EMBL/GenBank/DDBJ databases">
        <title>First draft genome assembly of two strains of Seiridium cardinale.</title>
        <authorList>
            <person name="Emiliani G."/>
            <person name="Scali E."/>
        </authorList>
    </citation>
    <scope>NUCLEOTIDE SEQUENCE [LARGE SCALE GENOMIC DNA]</scope>
    <source>
        <strain evidence="3 4">BM-138-000479</strain>
    </source>
</reference>
<dbReference type="InterPro" id="IPR002227">
    <property type="entry name" value="Tyrosinase_Cu-bd"/>
</dbReference>
<dbReference type="InterPro" id="IPR008922">
    <property type="entry name" value="Di-copper_centre_dom_sf"/>
</dbReference>
<comment type="caution">
    <text evidence="3">The sequence shown here is derived from an EMBL/GenBank/DDBJ whole genome shotgun (WGS) entry which is preliminary data.</text>
</comment>
<dbReference type="EMBL" id="JARVKM010000012">
    <property type="protein sequence ID" value="KAK9779185.1"/>
    <property type="molecule type" value="Genomic_DNA"/>
</dbReference>
<organism evidence="3 4">
    <name type="scientific">Seiridium cardinale</name>
    <dbReference type="NCBI Taxonomy" id="138064"/>
    <lineage>
        <taxon>Eukaryota</taxon>
        <taxon>Fungi</taxon>
        <taxon>Dikarya</taxon>
        <taxon>Ascomycota</taxon>
        <taxon>Pezizomycotina</taxon>
        <taxon>Sordariomycetes</taxon>
        <taxon>Xylariomycetidae</taxon>
        <taxon>Amphisphaeriales</taxon>
        <taxon>Sporocadaceae</taxon>
        <taxon>Seiridium</taxon>
    </lineage>
</organism>
<dbReference type="Gene3D" id="1.10.1280.10">
    <property type="entry name" value="Di-copper center containing domain from catechol oxidase"/>
    <property type="match status" value="1"/>
</dbReference>
<feature type="signal peptide" evidence="1">
    <location>
        <begin position="1"/>
        <end position="23"/>
    </location>
</feature>
<dbReference type="Proteomes" id="UP001465668">
    <property type="component" value="Unassembled WGS sequence"/>
</dbReference>
<proteinExistence type="predicted"/>
<gene>
    <name evidence="3" type="ORF">SCAR479_04052</name>
</gene>
<feature type="domain" description="Tyrosinase copper-binding" evidence="2">
    <location>
        <begin position="93"/>
        <end position="284"/>
    </location>
</feature>
<keyword evidence="4" id="KW-1185">Reference proteome</keyword>
<dbReference type="SUPFAM" id="SSF48056">
    <property type="entry name" value="Di-copper centre-containing domain"/>
    <property type="match status" value="1"/>
</dbReference>
<sequence>MLRLVSFVLLTLQLLLLPRLDNADAVLDLWTKGQPALNAQLAKSTTCSKDKLQIRKEWGDLTDSEKSSYINAVLCLTKAPSKLDPTKYPGAKSGYDDFVVVHINQTLSIHGTLSLMAQILDVDYSLWYDSAEKTVYSDFVLLRYWNWGRCAADPEKSPIFDGTMLSLSGNGEKIPHSGTIVTGNGGGCTTSGPSKNMTVNLGPISLAINPAPPANPRSDGYGYNPRYLRRDISNQLSSRYSRTEDIVKLITSINSIGTFQDTMQKHKPGQCPRSRHYTISGDPGERNLMLDFNSRAQSLDDIMDLNVVEPKTYKIRELVSVVDGPFCYYYA</sequence>